<feature type="domain" description="Mandelate racemase/muconate lactonizing enzyme C-terminal" evidence="4">
    <location>
        <begin position="146"/>
        <end position="243"/>
    </location>
</feature>
<dbReference type="PROSITE" id="PS00909">
    <property type="entry name" value="MR_MLE_2"/>
    <property type="match status" value="1"/>
</dbReference>
<protein>
    <submittedName>
        <fullName evidence="5">Mandelate racemase</fullName>
    </submittedName>
</protein>
<keyword evidence="3" id="KW-0460">Magnesium</keyword>
<dbReference type="EMBL" id="JACZZA010000008">
    <property type="protein sequence ID" value="MBE1161550.1"/>
    <property type="molecule type" value="Genomic_DNA"/>
</dbReference>
<dbReference type="PANTHER" id="PTHR13794">
    <property type="entry name" value="ENOLASE SUPERFAMILY, MANDELATE RACEMASE"/>
    <property type="match status" value="1"/>
</dbReference>
<dbReference type="InterPro" id="IPR036849">
    <property type="entry name" value="Enolase-like_C_sf"/>
</dbReference>
<dbReference type="Gene3D" id="3.20.20.120">
    <property type="entry name" value="Enolase-like C-terminal domain"/>
    <property type="match status" value="1"/>
</dbReference>
<accession>A0ABR9GBY9</accession>
<dbReference type="SUPFAM" id="SSF51604">
    <property type="entry name" value="Enolase C-terminal domain-like"/>
    <property type="match status" value="1"/>
</dbReference>
<dbReference type="InterPro" id="IPR046945">
    <property type="entry name" value="RHMD-like"/>
</dbReference>
<comment type="caution">
    <text evidence="5">The sequence shown here is derived from an EMBL/GenBank/DDBJ whole genome shotgun (WGS) entry which is preliminary data.</text>
</comment>
<dbReference type="InterPro" id="IPR029017">
    <property type="entry name" value="Enolase-like_N"/>
</dbReference>
<reference evidence="5 6" key="1">
    <citation type="submission" date="2020-09" db="EMBL/GenBank/DDBJ databases">
        <title>Dyella sp. 7MK23 isolated from forest soil.</title>
        <authorList>
            <person name="Fu J."/>
        </authorList>
    </citation>
    <scope>NUCLEOTIDE SEQUENCE [LARGE SCALE GENOMIC DNA]</scope>
    <source>
        <strain evidence="5 6">7MK23</strain>
    </source>
</reference>
<dbReference type="PROSITE" id="PS00908">
    <property type="entry name" value="MR_MLE_1"/>
    <property type="match status" value="1"/>
</dbReference>
<gene>
    <name evidence="5" type="ORF">IGX34_14290</name>
</gene>
<evidence type="ECO:0000313" key="5">
    <source>
        <dbReference type="EMBL" id="MBE1161550.1"/>
    </source>
</evidence>
<comment type="cofactor">
    <cofactor evidence="1">
        <name>Mg(2+)</name>
        <dbReference type="ChEBI" id="CHEBI:18420"/>
    </cofactor>
</comment>
<evidence type="ECO:0000313" key="6">
    <source>
        <dbReference type="Proteomes" id="UP000651010"/>
    </source>
</evidence>
<dbReference type="Gene3D" id="3.30.390.10">
    <property type="entry name" value="Enolase-like, N-terminal domain"/>
    <property type="match status" value="1"/>
</dbReference>
<dbReference type="SUPFAM" id="SSF54826">
    <property type="entry name" value="Enolase N-terminal domain-like"/>
    <property type="match status" value="1"/>
</dbReference>
<dbReference type="PANTHER" id="PTHR13794:SF58">
    <property type="entry name" value="MITOCHONDRIAL ENOLASE SUPERFAMILY MEMBER 1"/>
    <property type="match status" value="1"/>
</dbReference>
<evidence type="ECO:0000256" key="2">
    <source>
        <dbReference type="ARBA" id="ARBA00022723"/>
    </source>
</evidence>
<dbReference type="SFLD" id="SFLDS00001">
    <property type="entry name" value="Enolase"/>
    <property type="match status" value="1"/>
</dbReference>
<dbReference type="InterPro" id="IPR018110">
    <property type="entry name" value="Mandel_Rmase/mucon_lact_enz_CS"/>
</dbReference>
<proteinExistence type="predicted"/>
<keyword evidence="2" id="KW-0479">Metal-binding</keyword>
<dbReference type="InterPro" id="IPR013342">
    <property type="entry name" value="Mandelate_racemase_C"/>
</dbReference>
<dbReference type="Pfam" id="PF13378">
    <property type="entry name" value="MR_MLE_C"/>
    <property type="match status" value="1"/>
</dbReference>
<keyword evidence="6" id="KW-1185">Reference proteome</keyword>
<dbReference type="Pfam" id="PF02746">
    <property type="entry name" value="MR_MLE_N"/>
    <property type="match status" value="1"/>
</dbReference>
<dbReference type="InterPro" id="IPR013341">
    <property type="entry name" value="Mandelate_racemase_N_dom"/>
</dbReference>
<evidence type="ECO:0000256" key="1">
    <source>
        <dbReference type="ARBA" id="ARBA00001946"/>
    </source>
</evidence>
<name>A0ABR9GBY9_9GAMM</name>
<dbReference type="SMART" id="SM00922">
    <property type="entry name" value="MR_MLE"/>
    <property type="match status" value="1"/>
</dbReference>
<dbReference type="CDD" id="cd03328">
    <property type="entry name" value="MR_like_3"/>
    <property type="match status" value="1"/>
</dbReference>
<evidence type="ECO:0000256" key="3">
    <source>
        <dbReference type="ARBA" id="ARBA00022842"/>
    </source>
</evidence>
<dbReference type="InterPro" id="IPR029065">
    <property type="entry name" value="Enolase_C-like"/>
</dbReference>
<dbReference type="SFLD" id="SFLDG00179">
    <property type="entry name" value="mandelate_racemase"/>
    <property type="match status" value="1"/>
</dbReference>
<sequence>MLLRHAESRINDVQVRVYDVPTDYPEADGTLAWNATTVILATIRCGGYEGMGYSYAHRAAASIIAAPLRECLVGASPMDIPTLWMDMNRSLRNIGRPGTGLMAISAVDHALWDLKARMLGVSVVHLMGRAREKIPLYGSGGFTSYDITLLQNQLSRFANQGFTRVKMKVGTTPEEDPQRVAAVREAIGKDTSLMVDANGAYTREQAVAMAETFAHHDVSWLEEPVSSDDLEGLRWIRDHVPGGMQVAAGEYGWDTDYFRRMLAHEAVDVLQIDSTRCGGFTGFIKAAALAEGYHIPVSAHCSPHLHAHVCSSVGQLDHVEYFYDHARIEAIFFDGLPVLAGGALTVDAEQPGLGMTLKQKDVDRYLVAA</sequence>
<organism evidence="5 6">
    <name type="scientific">Dyella acidiphila</name>
    <dbReference type="NCBI Taxonomy" id="2775866"/>
    <lineage>
        <taxon>Bacteria</taxon>
        <taxon>Pseudomonadati</taxon>
        <taxon>Pseudomonadota</taxon>
        <taxon>Gammaproteobacteria</taxon>
        <taxon>Lysobacterales</taxon>
        <taxon>Rhodanobacteraceae</taxon>
        <taxon>Dyella</taxon>
    </lineage>
</organism>
<evidence type="ECO:0000259" key="4">
    <source>
        <dbReference type="SMART" id="SM00922"/>
    </source>
</evidence>
<dbReference type="Proteomes" id="UP000651010">
    <property type="component" value="Unassembled WGS sequence"/>
</dbReference>